<sequence>MRLGSPGNDNASCHDASKKKVTGAWDVEEGFPVLERLWSQPKAPPPGKAMSADWILPSVLHSGVNQGVRAAISAQKLKLSALCGAGLKAPSRDVLVLIRSFLSCSEKTGEVADQSRERKSWAGKGFPPPTPRRNGADPERLPHF</sequence>
<feature type="compositionally biased region" description="Basic and acidic residues" evidence="1">
    <location>
        <begin position="107"/>
        <end position="120"/>
    </location>
</feature>
<organism evidence="2 3">
    <name type="scientific">Synaphobranchus kaupii</name>
    <name type="common">Kaup's arrowtooth eel</name>
    <dbReference type="NCBI Taxonomy" id="118154"/>
    <lineage>
        <taxon>Eukaryota</taxon>
        <taxon>Metazoa</taxon>
        <taxon>Chordata</taxon>
        <taxon>Craniata</taxon>
        <taxon>Vertebrata</taxon>
        <taxon>Euteleostomi</taxon>
        <taxon>Actinopterygii</taxon>
        <taxon>Neopterygii</taxon>
        <taxon>Teleostei</taxon>
        <taxon>Anguilliformes</taxon>
        <taxon>Synaphobranchidae</taxon>
        <taxon>Synaphobranchus</taxon>
    </lineage>
</organism>
<keyword evidence="3" id="KW-1185">Reference proteome</keyword>
<name>A0A9Q1F2L2_SYNKA</name>
<accession>A0A9Q1F2L2</accession>
<gene>
    <name evidence="2" type="ORF">SKAU_G00249580</name>
</gene>
<feature type="compositionally biased region" description="Basic and acidic residues" evidence="1">
    <location>
        <begin position="134"/>
        <end position="144"/>
    </location>
</feature>
<protein>
    <submittedName>
        <fullName evidence="2">Uncharacterized protein</fullName>
    </submittedName>
</protein>
<dbReference type="EMBL" id="JAINUF010000009">
    <property type="protein sequence ID" value="KAJ8349828.1"/>
    <property type="molecule type" value="Genomic_DNA"/>
</dbReference>
<proteinExistence type="predicted"/>
<comment type="caution">
    <text evidence="2">The sequence shown here is derived from an EMBL/GenBank/DDBJ whole genome shotgun (WGS) entry which is preliminary data.</text>
</comment>
<dbReference type="Proteomes" id="UP001152622">
    <property type="component" value="Chromosome 9"/>
</dbReference>
<reference evidence="2" key="1">
    <citation type="journal article" date="2023" name="Science">
        <title>Genome structures resolve the early diversification of teleost fishes.</title>
        <authorList>
            <person name="Parey E."/>
            <person name="Louis A."/>
            <person name="Montfort J."/>
            <person name="Bouchez O."/>
            <person name="Roques C."/>
            <person name="Iampietro C."/>
            <person name="Lluch J."/>
            <person name="Castinel A."/>
            <person name="Donnadieu C."/>
            <person name="Desvignes T."/>
            <person name="Floi Bucao C."/>
            <person name="Jouanno E."/>
            <person name="Wen M."/>
            <person name="Mejri S."/>
            <person name="Dirks R."/>
            <person name="Jansen H."/>
            <person name="Henkel C."/>
            <person name="Chen W.J."/>
            <person name="Zahm M."/>
            <person name="Cabau C."/>
            <person name="Klopp C."/>
            <person name="Thompson A.W."/>
            <person name="Robinson-Rechavi M."/>
            <person name="Braasch I."/>
            <person name="Lecointre G."/>
            <person name="Bobe J."/>
            <person name="Postlethwait J.H."/>
            <person name="Berthelot C."/>
            <person name="Roest Crollius H."/>
            <person name="Guiguen Y."/>
        </authorList>
    </citation>
    <scope>NUCLEOTIDE SEQUENCE</scope>
    <source>
        <strain evidence="2">WJC10195</strain>
    </source>
</reference>
<evidence type="ECO:0000313" key="3">
    <source>
        <dbReference type="Proteomes" id="UP001152622"/>
    </source>
</evidence>
<dbReference type="AlphaFoldDB" id="A0A9Q1F2L2"/>
<feature type="region of interest" description="Disordered" evidence="1">
    <location>
        <begin position="106"/>
        <end position="144"/>
    </location>
</feature>
<evidence type="ECO:0000256" key="1">
    <source>
        <dbReference type="SAM" id="MobiDB-lite"/>
    </source>
</evidence>
<evidence type="ECO:0000313" key="2">
    <source>
        <dbReference type="EMBL" id="KAJ8349828.1"/>
    </source>
</evidence>